<dbReference type="Proteomes" id="UP000324222">
    <property type="component" value="Unassembled WGS sequence"/>
</dbReference>
<reference evidence="2 3" key="1">
    <citation type="submission" date="2019-05" db="EMBL/GenBank/DDBJ databases">
        <title>Another draft genome of Portunus trituberculatus and its Hox gene families provides insights of decapod evolution.</title>
        <authorList>
            <person name="Jeong J.-H."/>
            <person name="Song I."/>
            <person name="Kim S."/>
            <person name="Choi T."/>
            <person name="Kim D."/>
            <person name="Ryu S."/>
            <person name="Kim W."/>
        </authorList>
    </citation>
    <scope>NUCLEOTIDE SEQUENCE [LARGE SCALE GENOMIC DNA]</scope>
    <source>
        <tissue evidence="2">Muscle</tissue>
    </source>
</reference>
<evidence type="ECO:0000313" key="2">
    <source>
        <dbReference type="EMBL" id="MPC91868.1"/>
    </source>
</evidence>
<dbReference type="EMBL" id="VSRR010089256">
    <property type="protein sequence ID" value="MPC91868.1"/>
    <property type="molecule type" value="Genomic_DNA"/>
</dbReference>
<gene>
    <name evidence="2" type="ORF">E2C01_086929</name>
</gene>
<dbReference type="AlphaFoldDB" id="A0A5B7JFY9"/>
<evidence type="ECO:0000313" key="3">
    <source>
        <dbReference type="Proteomes" id="UP000324222"/>
    </source>
</evidence>
<accession>A0A5B7JFY9</accession>
<keyword evidence="3" id="KW-1185">Reference proteome</keyword>
<name>A0A5B7JFY9_PORTR</name>
<protein>
    <submittedName>
        <fullName evidence="2">Uncharacterized protein</fullName>
    </submittedName>
</protein>
<sequence length="153" mass="17597">MPTLPPILHLIPYLPLRQRSQRHAPWPCFPLRQPSEPDHRPPLQQITFSLHTEGGGGRRGRRGDEGGRRRGPTRRRREGPLWQDPHVLRLVKGRLWVRNVLFHTSSSSSSSSSSCFSCLPVSTTNTYRRIVTRTAHQRSQSRLLFGLLLYSFV</sequence>
<evidence type="ECO:0000256" key="1">
    <source>
        <dbReference type="SAM" id="MobiDB-lite"/>
    </source>
</evidence>
<proteinExistence type="predicted"/>
<feature type="region of interest" description="Disordered" evidence="1">
    <location>
        <begin position="47"/>
        <end position="79"/>
    </location>
</feature>
<comment type="caution">
    <text evidence="2">The sequence shown here is derived from an EMBL/GenBank/DDBJ whole genome shotgun (WGS) entry which is preliminary data.</text>
</comment>
<organism evidence="2 3">
    <name type="scientific">Portunus trituberculatus</name>
    <name type="common">Swimming crab</name>
    <name type="synonym">Neptunus trituberculatus</name>
    <dbReference type="NCBI Taxonomy" id="210409"/>
    <lineage>
        <taxon>Eukaryota</taxon>
        <taxon>Metazoa</taxon>
        <taxon>Ecdysozoa</taxon>
        <taxon>Arthropoda</taxon>
        <taxon>Crustacea</taxon>
        <taxon>Multicrustacea</taxon>
        <taxon>Malacostraca</taxon>
        <taxon>Eumalacostraca</taxon>
        <taxon>Eucarida</taxon>
        <taxon>Decapoda</taxon>
        <taxon>Pleocyemata</taxon>
        <taxon>Brachyura</taxon>
        <taxon>Eubrachyura</taxon>
        <taxon>Portunoidea</taxon>
        <taxon>Portunidae</taxon>
        <taxon>Portuninae</taxon>
        <taxon>Portunus</taxon>
    </lineage>
</organism>